<dbReference type="EMBL" id="CAJPDT010000159">
    <property type="protein sequence ID" value="CAF9941846.1"/>
    <property type="molecule type" value="Genomic_DNA"/>
</dbReference>
<dbReference type="OrthoDB" id="5358592at2759"/>
<sequence length="191" mass="20724">MRAKLRSQFSMTAVLIFLVLLTPCHPRPFAALSTSAVDSAQTGQHTSATSIPSIIQHDERIAATGLGPRALGFHQYLDIGGGWNMYYSSWPSIALPVRPAAWALTHLYASILVHARGKWTTLPPQHGFTLTYGGIQVVMHCAQKPIPWLFVGNFAEKLLSITQGGWTGVYQVMLSQAEGDVSIGVQLSVVP</sequence>
<evidence type="ECO:0000256" key="1">
    <source>
        <dbReference type="SAM" id="SignalP"/>
    </source>
</evidence>
<proteinExistence type="predicted"/>
<feature type="signal peptide" evidence="1">
    <location>
        <begin position="1"/>
        <end position="26"/>
    </location>
</feature>
<evidence type="ECO:0000313" key="2">
    <source>
        <dbReference type="EMBL" id="CAF9941846.1"/>
    </source>
</evidence>
<keyword evidence="3" id="KW-1185">Reference proteome</keyword>
<comment type="caution">
    <text evidence="2">The sequence shown here is derived from an EMBL/GenBank/DDBJ whole genome shotgun (WGS) entry which is preliminary data.</text>
</comment>
<keyword evidence="1" id="KW-0732">Signal</keyword>
<accession>A0A8H3J6X1</accession>
<evidence type="ECO:0000313" key="3">
    <source>
        <dbReference type="Proteomes" id="UP000664534"/>
    </source>
</evidence>
<name>A0A8H3J6X1_9LECA</name>
<gene>
    <name evidence="2" type="ORF">IMSHALPRED_002934</name>
</gene>
<feature type="chain" id="PRO_5034015819" evidence="1">
    <location>
        <begin position="27"/>
        <end position="191"/>
    </location>
</feature>
<dbReference type="Proteomes" id="UP000664534">
    <property type="component" value="Unassembled WGS sequence"/>
</dbReference>
<reference evidence="2" key="1">
    <citation type="submission" date="2021-03" db="EMBL/GenBank/DDBJ databases">
        <authorList>
            <person name="Tagirdzhanova G."/>
        </authorList>
    </citation>
    <scope>NUCLEOTIDE SEQUENCE</scope>
</reference>
<dbReference type="AlphaFoldDB" id="A0A8H3J6X1"/>
<protein>
    <submittedName>
        <fullName evidence="2">Uncharacterized protein</fullName>
    </submittedName>
</protein>
<organism evidence="2 3">
    <name type="scientific">Imshaugia aleurites</name>
    <dbReference type="NCBI Taxonomy" id="172621"/>
    <lineage>
        <taxon>Eukaryota</taxon>
        <taxon>Fungi</taxon>
        <taxon>Dikarya</taxon>
        <taxon>Ascomycota</taxon>
        <taxon>Pezizomycotina</taxon>
        <taxon>Lecanoromycetes</taxon>
        <taxon>OSLEUM clade</taxon>
        <taxon>Lecanoromycetidae</taxon>
        <taxon>Lecanorales</taxon>
        <taxon>Lecanorineae</taxon>
        <taxon>Parmeliaceae</taxon>
        <taxon>Imshaugia</taxon>
    </lineage>
</organism>